<feature type="region of interest" description="Disordered" evidence="1">
    <location>
        <begin position="627"/>
        <end position="739"/>
    </location>
</feature>
<feature type="compositionally biased region" description="Low complexity" evidence="1">
    <location>
        <begin position="496"/>
        <end position="511"/>
    </location>
</feature>
<feature type="region of interest" description="Disordered" evidence="1">
    <location>
        <begin position="14"/>
        <end position="37"/>
    </location>
</feature>
<feature type="region of interest" description="Disordered" evidence="1">
    <location>
        <begin position="309"/>
        <end position="375"/>
    </location>
</feature>
<feature type="compositionally biased region" description="Low complexity" evidence="1">
    <location>
        <begin position="309"/>
        <end position="319"/>
    </location>
</feature>
<dbReference type="EMBL" id="CAFBNE010000004">
    <property type="protein sequence ID" value="CAB4930238.1"/>
    <property type="molecule type" value="Genomic_DNA"/>
</dbReference>
<feature type="region of interest" description="Disordered" evidence="1">
    <location>
        <begin position="424"/>
        <end position="537"/>
    </location>
</feature>
<evidence type="ECO:0000259" key="2">
    <source>
        <dbReference type="Pfam" id="PF13699"/>
    </source>
</evidence>
<dbReference type="InterPro" id="IPR025295">
    <property type="entry name" value="eCIS_core_dom"/>
</dbReference>
<organism evidence="3">
    <name type="scientific">freshwater metagenome</name>
    <dbReference type="NCBI Taxonomy" id="449393"/>
    <lineage>
        <taxon>unclassified sequences</taxon>
        <taxon>metagenomes</taxon>
        <taxon>ecological metagenomes</taxon>
    </lineage>
</organism>
<feature type="compositionally biased region" description="Low complexity" evidence="1">
    <location>
        <begin position="158"/>
        <end position="174"/>
    </location>
</feature>
<protein>
    <submittedName>
        <fullName evidence="3">Unannotated protein</fullName>
    </submittedName>
</protein>
<feature type="region of interest" description="Disordered" evidence="1">
    <location>
        <begin position="92"/>
        <end position="174"/>
    </location>
</feature>
<name>A0A6J7IGD1_9ZZZZ</name>
<feature type="compositionally biased region" description="Low complexity" evidence="1">
    <location>
        <begin position="141"/>
        <end position="150"/>
    </location>
</feature>
<dbReference type="AlphaFoldDB" id="A0A6J7IGD1"/>
<gene>
    <name evidence="3" type="ORF">UFOPK3772_00202</name>
</gene>
<feature type="domain" description="eCIS core" evidence="2">
    <location>
        <begin position="531"/>
        <end position="606"/>
    </location>
</feature>
<feature type="compositionally biased region" description="Acidic residues" evidence="1">
    <location>
        <begin position="119"/>
        <end position="130"/>
    </location>
</feature>
<feature type="compositionally biased region" description="Polar residues" evidence="1">
    <location>
        <begin position="713"/>
        <end position="723"/>
    </location>
</feature>
<dbReference type="Pfam" id="PF13699">
    <property type="entry name" value="eCIS_core"/>
    <property type="match status" value="1"/>
</dbReference>
<evidence type="ECO:0000256" key="1">
    <source>
        <dbReference type="SAM" id="MobiDB-lite"/>
    </source>
</evidence>
<evidence type="ECO:0000313" key="3">
    <source>
        <dbReference type="EMBL" id="CAB4930238.1"/>
    </source>
</evidence>
<proteinExistence type="predicted"/>
<accession>A0A6J7IGD1</accession>
<feature type="compositionally biased region" description="Low complexity" evidence="1">
    <location>
        <begin position="424"/>
        <end position="436"/>
    </location>
</feature>
<feature type="compositionally biased region" description="Basic and acidic residues" evidence="1">
    <location>
        <begin position="105"/>
        <end position="118"/>
    </location>
</feature>
<reference evidence="3" key="1">
    <citation type="submission" date="2020-05" db="EMBL/GenBank/DDBJ databases">
        <authorList>
            <person name="Chiriac C."/>
            <person name="Salcher M."/>
            <person name="Ghai R."/>
            <person name="Kavagutti S V."/>
        </authorList>
    </citation>
    <scope>NUCLEOTIDE SEQUENCE</scope>
</reference>
<sequence length="776" mass="80034">MGAIDRLRSLARSASGLGGTEQGAPDPGALSGSIGEQRGDFMMLPPLGQTFGAMARLQHPITDFLVTHRATALTNEPLTHGADSGPMGLIAARAQRRPRRSSTRSSRDALMHRTRDDDGIMFDEAGEEQVEFSLPPRPAPRRLAATAKPAPVRPPAQPSAGGSPSAPLESAPSLATPLMPSRAEVGRAVRGPVVRPAVGRTAEGPEVLVGNVIEPRQQVDFVAPQMPPSTLASAPDSAPVLRRRASRGRINAPIEPVDPDAALIEQALADFVGTAGDEANRDAPYAGGVESASALLGVARVRGAAVPEAAPSSASESGPAGTGGVPPPSSPGRTTTARPMPSTPPADSVASAIGPMSGREGTAAQPLAVSPRADSVASAIVPVAGREGTVAQPLAVSPRADSVASAIGPMSGREGTVAQPLAVSPPADSVASATDPTQRGVTRAIPLDVPAPRSSGVVAPVRTGATRPTLGSRPSLVSAGATGIQRRARDKPGGMRAATPTGPRATTPGAGSLSAGPAERPASGGSRSIAVPEQVRQAVRDSVGTAPSHVTVHEGGRAEALTRSVNAEAFTRDGEIFLAADAPLDSMRGQQLLAHELTHVVQQRAGTEQMPAEHTRAGQDLEAGARRAEGRLESRQEDHSTLHHRGSVANAPAVPQLVAGDGVQRSARTASQPVGSPAPIDSSPALSRGGPQPMNFLDDNWRIEVGQRPDGMPTSSMSQSEVALSSAPPITKDGKSGRLRDLERQAHELYPLIRQRLRAELVRDKERRGRMSREWG</sequence>
<feature type="compositionally biased region" description="Basic and acidic residues" evidence="1">
    <location>
        <begin position="627"/>
        <end position="641"/>
    </location>
</feature>